<reference evidence="1 2" key="1">
    <citation type="submission" date="2018-06" db="EMBL/GenBank/DDBJ databases">
        <title>Chryseolinea flavus sp. nov., a member of the phylum Bacteroidetes isolated from soil.</title>
        <authorList>
            <person name="Li Y."/>
            <person name="Wang J."/>
        </authorList>
    </citation>
    <scope>NUCLEOTIDE SEQUENCE [LARGE SCALE GENOMIC DNA]</scope>
    <source>
        <strain evidence="1 2">SDU1-6</strain>
    </source>
</reference>
<evidence type="ECO:0000313" key="1">
    <source>
        <dbReference type="EMBL" id="RAW02648.1"/>
    </source>
</evidence>
<gene>
    <name evidence="1" type="ORF">DQQ10_00630</name>
</gene>
<dbReference type="EMBL" id="QMFY01000001">
    <property type="protein sequence ID" value="RAW02648.1"/>
    <property type="molecule type" value="Genomic_DNA"/>
</dbReference>
<dbReference type="AlphaFoldDB" id="A0A364Y9Q6"/>
<dbReference type="Proteomes" id="UP000251889">
    <property type="component" value="Unassembled WGS sequence"/>
</dbReference>
<proteinExistence type="predicted"/>
<keyword evidence="2" id="KW-1185">Reference proteome</keyword>
<evidence type="ECO:0008006" key="3">
    <source>
        <dbReference type="Google" id="ProtNLM"/>
    </source>
</evidence>
<dbReference type="SUPFAM" id="SSF53756">
    <property type="entry name" value="UDP-Glycosyltransferase/glycogen phosphorylase"/>
    <property type="match status" value="1"/>
</dbReference>
<comment type="caution">
    <text evidence="1">The sequence shown here is derived from an EMBL/GenBank/DDBJ whole genome shotgun (WGS) entry which is preliminary data.</text>
</comment>
<protein>
    <recommendedName>
        <fullName evidence="3">Glycosyltransferase subfamily 4-like N-terminal domain-containing protein</fullName>
    </recommendedName>
</protein>
<name>A0A364Y9Q6_9BACT</name>
<evidence type="ECO:0000313" key="2">
    <source>
        <dbReference type="Proteomes" id="UP000251889"/>
    </source>
</evidence>
<dbReference type="Gene3D" id="3.40.50.2000">
    <property type="entry name" value="Glycogen Phosphorylase B"/>
    <property type="match status" value="2"/>
</dbReference>
<accession>A0A364Y9Q6</accession>
<sequence>MTLLFLSYWGIDEGLTQSTVVPHVKLLASFESVESVVLCTIERQSSFSLFQWEKILHVPLVSKNYSNVIVNKVSDFVTFSKSIQQLVREKNVGLMICRTSLAGAIGYLVHRATGIKYIVESYEPHALYMLESKVWKKWDPRYWLERAFQALQNKTATFLLPVSSHYASFLEEQGVSKSKIMVVPCVVDHNLFVRKHTQEGRNALNISQDATVGIYVGKFDGLYYDREAFEIFALARKIFPKFKMIVLTPHPSEEITLKMTRAGFDEDEYIVKNVPYRDVPRYLSMSDFAFATYKPSPSKRFLSPIKVGEYWSCGLPVMLTKGVGDDADIIHASGCGSIFSFEDKDGAAGLHQIAMQLSDSNVREKQFALARQYRNVMLLEKAYHRIIHEFIG</sequence>
<organism evidence="1 2">
    <name type="scientific">Pseudochryseolinea flava</name>
    <dbReference type="NCBI Taxonomy" id="2059302"/>
    <lineage>
        <taxon>Bacteria</taxon>
        <taxon>Pseudomonadati</taxon>
        <taxon>Bacteroidota</taxon>
        <taxon>Cytophagia</taxon>
        <taxon>Cytophagales</taxon>
        <taxon>Fulvivirgaceae</taxon>
        <taxon>Pseudochryseolinea</taxon>
    </lineage>
</organism>